<evidence type="ECO:0000256" key="3">
    <source>
        <dbReference type="ARBA" id="ARBA00047806"/>
    </source>
</evidence>
<evidence type="ECO:0000256" key="1">
    <source>
        <dbReference type="ARBA" id="ARBA00012502"/>
    </source>
</evidence>
<evidence type="ECO:0000259" key="5">
    <source>
        <dbReference type="Pfam" id="PF01625"/>
    </source>
</evidence>
<organism evidence="6">
    <name type="scientific">Acinetobacter johnsonii</name>
    <dbReference type="NCBI Taxonomy" id="40214"/>
    <lineage>
        <taxon>Bacteria</taxon>
        <taxon>Pseudomonadati</taxon>
        <taxon>Pseudomonadota</taxon>
        <taxon>Gammaproteobacteria</taxon>
        <taxon>Moraxellales</taxon>
        <taxon>Moraxellaceae</taxon>
        <taxon>Acinetobacter</taxon>
    </lineage>
</organism>
<comment type="catalytic activity">
    <reaction evidence="4">
        <text>[thioredoxin]-disulfide + L-methionine + H2O = L-methionine (S)-S-oxide + [thioredoxin]-dithiol</text>
        <dbReference type="Rhea" id="RHEA:19993"/>
        <dbReference type="Rhea" id="RHEA-COMP:10698"/>
        <dbReference type="Rhea" id="RHEA-COMP:10700"/>
        <dbReference type="ChEBI" id="CHEBI:15377"/>
        <dbReference type="ChEBI" id="CHEBI:29950"/>
        <dbReference type="ChEBI" id="CHEBI:50058"/>
        <dbReference type="ChEBI" id="CHEBI:57844"/>
        <dbReference type="ChEBI" id="CHEBI:58772"/>
        <dbReference type="EC" id="1.8.4.11"/>
    </reaction>
</comment>
<geneLocation type="plasmid" evidence="6">
    <name>pR4WN_E10B</name>
</geneLocation>
<dbReference type="GO" id="GO:0008113">
    <property type="term" value="F:peptide-methionine (S)-S-oxide reductase activity"/>
    <property type="evidence" value="ECO:0007669"/>
    <property type="project" value="UniProtKB-EC"/>
</dbReference>
<comment type="catalytic activity">
    <reaction evidence="3">
        <text>L-methionyl-[protein] + [thioredoxin]-disulfide + H2O = L-methionyl-(S)-S-oxide-[protein] + [thioredoxin]-dithiol</text>
        <dbReference type="Rhea" id="RHEA:14217"/>
        <dbReference type="Rhea" id="RHEA-COMP:10698"/>
        <dbReference type="Rhea" id="RHEA-COMP:10700"/>
        <dbReference type="Rhea" id="RHEA-COMP:12313"/>
        <dbReference type="Rhea" id="RHEA-COMP:12315"/>
        <dbReference type="ChEBI" id="CHEBI:15377"/>
        <dbReference type="ChEBI" id="CHEBI:16044"/>
        <dbReference type="ChEBI" id="CHEBI:29950"/>
        <dbReference type="ChEBI" id="CHEBI:44120"/>
        <dbReference type="ChEBI" id="CHEBI:50058"/>
        <dbReference type="EC" id="1.8.4.11"/>
    </reaction>
</comment>
<sequence length="58" mass="6278">MKLNYVIVAGGCFWGLEDLLRNLDGVTSTKMCSGTEMATAQDVKMSCLIATDYQAEPS</sequence>
<keyword evidence="6" id="KW-0614">Plasmid</keyword>
<dbReference type="SUPFAM" id="SSF55068">
    <property type="entry name" value="Peptide methionine sulfoxide reductase"/>
    <property type="match status" value="1"/>
</dbReference>
<accession>A0A7S9DPC9</accession>
<dbReference type="InterPro" id="IPR036509">
    <property type="entry name" value="Met_Sox_Rdtase_MsrA_sf"/>
</dbReference>
<name>A0A7S9DPC9_ACIJO</name>
<proteinExistence type="predicted"/>
<feature type="domain" description="Peptide methionine sulphoxide reductase MsrA" evidence="5">
    <location>
        <begin position="6"/>
        <end position="31"/>
    </location>
</feature>
<dbReference type="Pfam" id="PF01625">
    <property type="entry name" value="PMSR"/>
    <property type="match status" value="1"/>
</dbReference>
<dbReference type="InterPro" id="IPR002569">
    <property type="entry name" value="Met_Sox_Rdtase_MsrA_dom"/>
</dbReference>
<dbReference type="AlphaFoldDB" id="A0A7S9DPC9"/>
<evidence type="ECO:0000256" key="2">
    <source>
        <dbReference type="ARBA" id="ARBA00023002"/>
    </source>
</evidence>
<evidence type="ECO:0000313" key="6">
    <source>
        <dbReference type="EMBL" id="QPG01427.1"/>
    </source>
</evidence>
<gene>
    <name evidence="6" type="ORF">E10B_00113</name>
</gene>
<dbReference type="EMBL" id="MT742181">
    <property type="protein sequence ID" value="QPG01427.1"/>
    <property type="molecule type" value="Genomic_DNA"/>
</dbReference>
<keyword evidence="2" id="KW-0560">Oxidoreductase</keyword>
<dbReference type="Gene3D" id="3.30.1060.10">
    <property type="entry name" value="Peptide methionine sulphoxide reductase MsrA"/>
    <property type="match status" value="1"/>
</dbReference>
<protein>
    <recommendedName>
        <fullName evidence="1">peptide-methionine (S)-S-oxide reductase</fullName>
        <ecNumber evidence="1">1.8.4.11</ecNumber>
    </recommendedName>
</protein>
<dbReference type="EC" id="1.8.4.11" evidence="1"/>
<reference evidence="6" key="1">
    <citation type="submission" date="2020-07" db="EMBL/GenBank/DDBJ databases">
        <title>A novel family of multi-drug resistance mega-plasmids in Acinetobacter species.</title>
        <authorList>
            <person name="Ghaly T.M."/>
            <person name="Sajjad A."/>
            <person name="Tetu S.G."/>
            <person name="Gillings M.R."/>
        </authorList>
    </citation>
    <scope>NUCLEOTIDE SEQUENCE</scope>
    <source>
        <strain evidence="6">E10B</strain>
        <plasmid evidence="6">pR4WN_E10B</plasmid>
    </source>
</reference>
<dbReference type="RefSeq" id="WP_227555117.1">
    <property type="nucleotide sequence ID" value="NZ_MT742181.1"/>
</dbReference>
<evidence type="ECO:0000256" key="4">
    <source>
        <dbReference type="ARBA" id="ARBA00048782"/>
    </source>
</evidence>